<evidence type="ECO:0000313" key="1">
    <source>
        <dbReference type="EMBL" id="BAI97737.1"/>
    </source>
</evidence>
<name>D4Z555_SPHIU</name>
<dbReference type="Proteomes" id="UP000007753">
    <property type="component" value="Chromosome 1"/>
</dbReference>
<reference evidence="1 2" key="1">
    <citation type="journal article" date="2010" name="J. Bacteriol.">
        <title>Complete genome sequence of the representative gamma-hexachlorocyclohexane-degrading bacterium Sphingobium japonicum UT26.</title>
        <authorList>
            <person name="Nagata Y."/>
            <person name="Ohtsubo Y."/>
            <person name="Endo R."/>
            <person name="Ichikawa N."/>
            <person name="Ankai A."/>
            <person name="Oguchi A."/>
            <person name="Fukui S."/>
            <person name="Fujita N."/>
            <person name="Tsuda M."/>
        </authorList>
    </citation>
    <scope>NUCLEOTIDE SEQUENCE [LARGE SCALE GENOMIC DNA]</scope>
    <source>
        <strain evidence="2">DSM 16413 / CCM 7287 / MTCC 6362 / UT26 / NBRC 101211 / UT26S</strain>
    </source>
</reference>
<dbReference type="EMBL" id="AP010803">
    <property type="protein sequence ID" value="BAI97737.1"/>
    <property type="molecule type" value="Genomic_DNA"/>
</dbReference>
<keyword evidence="1" id="KW-0808">Transferase</keyword>
<proteinExistence type="predicted"/>
<keyword evidence="1" id="KW-0418">Kinase</keyword>
<dbReference type="AlphaFoldDB" id="D4Z555"/>
<protein>
    <submittedName>
        <fullName evidence="1">Polyphosphate kinase</fullName>
        <ecNumber evidence="1">2.7.4.1</ecNumber>
    </submittedName>
</protein>
<keyword evidence="2" id="KW-1185">Reference proteome</keyword>
<dbReference type="HOGENOM" id="CLU_2883602_0_0_5"/>
<gene>
    <name evidence="1" type="primary">ppk</name>
    <name evidence="1" type="ordered locus">SJA_C1-29030</name>
</gene>
<dbReference type="EC" id="2.7.4.1" evidence="1"/>
<dbReference type="STRING" id="452662.SJA_C1-29030"/>
<organism evidence="1 2">
    <name type="scientific">Sphingobium indicum (strain DSM 16413 / CCM 7287 / MTCC 6362 / UT26 / NBRC 101211 / UT26S)</name>
    <name type="common">Sphingobium japonicum</name>
    <dbReference type="NCBI Taxonomy" id="452662"/>
    <lineage>
        <taxon>Bacteria</taxon>
        <taxon>Pseudomonadati</taxon>
        <taxon>Pseudomonadota</taxon>
        <taxon>Alphaproteobacteria</taxon>
        <taxon>Sphingomonadales</taxon>
        <taxon>Sphingomonadaceae</taxon>
        <taxon>Sphingobium</taxon>
    </lineage>
</organism>
<dbReference type="KEGG" id="sjp:SJA_C1-29030"/>
<dbReference type="eggNOG" id="COG0855">
    <property type="taxonomic scope" value="Bacteria"/>
</dbReference>
<evidence type="ECO:0000313" key="2">
    <source>
        <dbReference type="Proteomes" id="UP000007753"/>
    </source>
</evidence>
<accession>D4Z555</accession>
<sequence length="63" mass="7063">MVANLIDTEQSWVLDSEGHYSRVEATDRPFNLHRYFMTNPSLSGRGASLDSVAVPTLRLRGRA</sequence>
<dbReference type="GO" id="GO:0008976">
    <property type="term" value="F:polyphosphate kinase activity"/>
    <property type="evidence" value="ECO:0007669"/>
    <property type="project" value="UniProtKB-EC"/>
</dbReference>